<keyword evidence="2" id="KW-0328">Glycosyltransferase</keyword>
<dbReference type="EC" id="2.4.-.-" evidence="2"/>
<evidence type="ECO:0000313" key="3">
    <source>
        <dbReference type="Proteomes" id="UP000317648"/>
    </source>
</evidence>
<dbReference type="GO" id="GO:0016757">
    <property type="term" value="F:glycosyltransferase activity"/>
    <property type="evidence" value="ECO:0007669"/>
    <property type="project" value="UniProtKB-KW"/>
</dbReference>
<dbReference type="KEGG" id="lcre:Pla8534_08310"/>
<dbReference type="InterPro" id="IPR001173">
    <property type="entry name" value="Glyco_trans_2-like"/>
</dbReference>
<keyword evidence="2" id="KW-0808">Transferase</keyword>
<dbReference type="InterPro" id="IPR029044">
    <property type="entry name" value="Nucleotide-diphossugar_trans"/>
</dbReference>
<evidence type="ECO:0000313" key="2">
    <source>
        <dbReference type="EMBL" id="QDU93056.1"/>
    </source>
</evidence>
<proteinExistence type="predicted"/>
<gene>
    <name evidence="2" type="primary">epsH_1</name>
    <name evidence="2" type="ORF">Pla8534_08310</name>
</gene>
<dbReference type="OrthoDB" id="9781367at2"/>
<dbReference type="CDD" id="cd00761">
    <property type="entry name" value="Glyco_tranf_GTA_type"/>
    <property type="match status" value="1"/>
</dbReference>
<accession>A0A518DMJ2</accession>
<protein>
    <submittedName>
        <fullName evidence="2">Glycosyltransferase EpsH</fullName>
        <ecNumber evidence="2">2.4.-.-</ecNumber>
    </submittedName>
</protein>
<reference evidence="2 3" key="1">
    <citation type="submission" date="2019-02" db="EMBL/GenBank/DDBJ databases">
        <title>Deep-cultivation of Planctomycetes and their phenomic and genomic characterization uncovers novel biology.</title>
        <authorList>
            <person name="Wiegand S."/>
            <person name="Jogler M."/>
            <person name="Boedeker C."/>
            <person name="Pinto D."/>
            <person name="Vollmers J."/>
            <person name="Rivas-Marin E."/>
            <person name="Kohn T."/>
            <person name="Peeters S.H."/>
            <person name="Heuer A."/>
            <person name="Rast P."/>
            <person name="Oberbeckmann S."/>
            <person name="Bunk B."/>
            <person name="Jeske O."/>
            <person name="Meyerdierks A."/>
            <person name="Storesund J.E."/>
            <person name="Kallscheuer N."/>
            <person name="Luecker S."/>
            <person name="Lage O.M."/>
            <person name="Pohl T."/>
            <person name="Merkel B.J."/>
            <person name="Hornburger P."/>
            <person name="Mueller R.-W."/>
            <person name="Bruemmer F."/>
            <person name="Labrenz M."/>
            <person name="Spormann A.M."/>
            <person name="Op den Camp H."/>
            <person name="Overmann J."/>
            <person name="Amann R."/>
            <person name="Jetten M.S.M."/>
            <person name="Mascher T."/>
            <person name="Medema M.H."/>
            <person name="Devos D.P."/>
            <person name="Kaster A.-K."/>
            <person name="Ovreas L."/>
            <person name="Rohde M."/>
            <person name="Galperin M.Y."/>
            <person name="Jogler C."/>
        </authorList>
    </citation>
    <scope>NUCLEOTIDE SEQUENCE [LARGE SCALE GENOMIC DNA]</scope>
    <source>
        <strain evidence="2 3">Pla85_3_4</strain>
    </source>
</reference>
<dbReference type="InterPro" id="IPR050834">
    <property type="entry name" value="Glycosyltransf_2"/>
</dbReference>
<sequence length="331" mass="36619">MSSPAVTIVLCTYRRAEMLREAATSLLALETQLPANAAESAETFDYEVLIVDNNSPDHTPQVAAELAALSPRVRSIRETNQGVVHARNRGVREARGEWIAFFDDDQLADPRWLVELLTAARSRQVRCVGGAVWLDLPAECDRNLSPMVRMLLGETVGLDSARPYSARFTPGCGNLMLHRSVLDEVGLFDPAFNGRGEDTELFMRMLDAGIAGWCTPQAIVHHRIDAARLEDAFLLRLARTMAVGMAADEHREWGPWRYPLIWLARVGQTGVRLLPAWAAARLMQDQEHLIGARCRLLIARQMLRDGLPLLFRRAPASGSTPSSTITASAES</sequence>
<dbReference type="Pfam" id="PF00535">
    <property type="entry name" value="Glycos_transf_2"/>
    <property type="match status" value="1"/>
</dbReference>
<dbReference type="EMBL" id="CP036433">
    <property type="protein sequence ID" value="QDU93056.1"/>
    <property type="molecule type" value="Genomic_DNA"/>
</dbReference>
<dbReference type="Proteomes" id="UP000317648">
    <property type="component" value="Chromosome"/>
</dbReference>
<dbReference type="AlphaFoldDB" id="A0A518DMJ2"/>
<evidence type="ECO:0000259" key="1">
    <source>
        <dbReference type="Pfam" id="PF00535"/>
    </source>
</evidence>
<dbReference type="PANTHER" id="PTHR43685">
    <property type="entry name" value="GLYCOSYLTRANSFERASE"/>
    <property type="match status" value="1"/>
</dbReference>
<dbReference type="RefSeq" id="WP_145049537.1">
    <property type="nucleotide sequence ID" value="NZ_CP036433.1"/>
</dbReference>
<dbReference type="PANTHER" id="PTHR43685:SF2">
    <property type="entry name" value="GLYCOSYLTRANSFERASE 2-LIKE DOMAIN-CONTAINING PROTEIN"/>
    <property type="match status" value="1"/>
</dbReference>
<dbReference type="Gene3D" id="3.90.550.10">
    <property type="entry name" value="Spore Coat Polysaccharide Biosynthesis Protein SpsA, Chain A"/>
    <property type="match status" value="1"/>
</dbReference>
<keyword evidence="3" id="KW-1185">Reference proteome</keyword>
<feature type="domain" description="Glycosyltransferase 2-like" evidence="1">
    <location>
        <begin position="7"/>
        <end position="172"/>
    </location>
</feature>
<dbReference type="SUPFAM" id="SSF53448">
    <property type="entry name" value="Nucleotide-diphospho-sugar transferases"/>
    <property type="match status" value="1"/>
</dbReference>
<name>A0A518DMJ2_9BACT</name>
<organism evidence="2 3">
    <name type="scientific">Lignipirellula cremea</name>
    <dbReference type="NCBI Taxonomy" id="2528010"/>
    <lineage>
        <taxon>Bacteria</taxon>
        <taxon>Pseudomonadati</taxon>
        <taxon>Planctomycetota</taxon>
        <taxon>Planctomycetia</taxon>
        <taxon>Pirellulales</taxon>
        <taxon>Pirellulaceae</taxon>
        <taxon>Lignipirellula</taxon>
    </lineage>
</organism>